<organism evidence="1 2">
    <name type="scientific">Lacticaseibacillus brantae DSM 23927</name>
    <dbReference type="NCBI Taxonomy" id="1423727"/>
    <lineage>
        <taxon>Bacteria</taxon>
        <taxon>Bacillati</taxon>
        <taxon>Bacillota</taxon>
        <taxon>Bacilli</taxon>
        <taxon>Lactobacillales</taxon>
        <taxon>Lactobacillaceae</taxon>
        <taxon>Lacticaseibacillus</taxon>
    </lineage>
</organism>
<dbReference type="Proteomes" id="UP000051672">
    <property type="component" value="Unassembled WGS sequence"/>
</dbReference>
<protein>
    <submittedName>
        <fullName evidence="1">Uncharacterized protein</fullName>
    </submittedName>
</protein>
<dbReference type="STRING" id="1423727.FC34_GL001364"/>
<name>A0A0R2B5H9_9LACO</name>
<dbReference type="PATRIC" id="fig|1423727.3.peg.1384"/>
<comment type="caution">
    <text evidence="1">The sequence shown here is derived from an EMBL/GenBank/DDBJ whole genome shotgun (WGS) entry which is preliminary data.</text>
</comment>
<evidence type="ECO:0000313" key="1">
    <source>
        <dbReference type="EMBL" id="KRM71707.1"/>
    </source>
</evidence>
<accession>A0A0R2B5H9</accession>
<proteinExistence type="predicted"/>
<dbReference type="AlphaFoldDB" id="A0A0R2B5H9"/>
<reference evidence="1 2" key="1">
    <citation type="journal article" date="2015" name="Genome Announc.">
        <title>Expanding the biotechnology potential of lactobacilli through comparative genomics of 213 strains and associated genera.</title>
        <authorList>
            <person name="Sun Z."/>
            <person name="Harris H.M."/>
            <person name="McCann A."/>
            <person name="Guo C."/>
            <person name="Argimon S."/>
            <person name="Zhang W."/>
            <person name="Yang X."/>
            <person name="Jeffery I.B."/>
            <person name="Cooney J.C."/>
            <person name="Kagawa T.F."/>
            <person name="Liu W."/>
            <person name="Song Y."/>
            <person name="Salvetti E."/>
            <person name="Wrobel A."/>
            <person name="Rasinkangas P."/>
            <person name="Parkhill J."/>
            <person name="Rea M.C."/>
            <person name="O'Sullivan O."/>
            <person name="Ritari J."/>
            <person name="Douillard F.P."/>
            <person name="Paul Ross R."/>
            <person name="Yang R."/>
            <person name="Briner A.E."/>
            <person name="Felis G.E."/>
            <person name="de Vos W.M."/>
            <person name="Barrangou R."/>
            <person name="Klaenhammer T.R."/>
            <person name="Caufield P.W."/>
            <person name="Cui Y."/>
            <person name="Zhang H."/>
            <person name="O'Toole P.W."/>
        </authorList>
    </citation>
    <scope>NUCLEOTIDE SEQUENCE [LARGE SCALE GENOMIC DNA]</scope>
    <source>
        <strain evidence="1 2">DSM 23927</strain>
    </source>
</reference>
<evidence type="ECO:0000313" key="2">
    <source>
        <dbReference type="Proteomes" id="UP000051672"/>
    </source>
</evidence>
<sequence length="55" mass="6613">MTRNRYRDIDYSRFIGKSSLEVLLISFVKDDSQTIFYLERADLFHFKKSQGLIFC</sequence>
<keyword evidence="2" id="KW-1185">Reference proteome</keyword>
<gene>
    <name evidence="1" type="ORF">FC34_GL001364</name>
</gene>
<dbReference type="EMBL" id="AYZQ01000003">
    <property type="protein sequence ID" value="KRM71707.1"/>
    <property type="molecule type" value="Genomic_DNA"/>
</dbReference>